<evidence type="ECO:0000313" key="1">
    <source>
        <dbReference type="EMBL" id="MFD0861483.1"/>
    </source>
</evidence>
<protein>
    <submittedName>
        <fullName evidence="1">Uncharacterized protein</fullName>
    </submittedName>
</protein>
<dbReference type="EMBL" id="JBHTJH010000004">
    <property type="protein sequence ID" value="MFD0861483.1"/>
    <property type="molecule type" value="Genomic_DNA"/>
</dbReference>
<sequence>MQLGMKSRLNKEYKHRLDELRIIVNSWNLIPDSPIDEFDSINHLLLSQLYKGTDEFKIRQLIHFELTNNYGFSSHQINAQEMTTEVVNWWNNL</sequence>
<evidence type="ECO:0000313" key="2">
    <source>
        <dbReference type="Proteomes" id="UP001596978"/>
    </source>
</evidence>
<keyword evidence="2" id="KW-1185">Reference proteome</keyword>
<dbReference type="Proteomes" id="UP001596978">
    <property type="component" value="Unassembled WGS sequence"/>
</dbReference>
<gene>
    <name evidence="1" type="ORF">ACFQ1M_04640</name>
</gene>
<organism evidence="1 2">
    <name type="scientific">Sungkyunkwania multivorans</name>
    <dbReference type="NCBI Taxonomy" id="1173618"/>
    <lineage>
        <taxon>Bacteria</taxon>
        <taxon>Pseudomonadati</taxon>
        <taxon>Bacteroidota</taxon>
        <taxon>Flavobacteriia</taxon>
        <taxon>Flavobacteriales</taxon>
        <taxon>Flavobacteriaceae</taxon>
        <taxon>Sungkyunkwania</taxon>
    </lineage>
</organism>
<proteinExistence type="predicted"/>
<comment type="caution">
    <text evidence="1">The sequence shown here is derived from an EMBL/GenBank/DDBJ whole genome shotgun (WGS) entry which is preliminary data.</text>
</comment>
<reference evidence="2" key="1">
    <citation type="journal article" date="2019" name="Int. J. Syst. Evol. Microbiol.">
        <title>The Global Catalogue of Microorganisms (GCM) 10K type strain sequencing project: providing services to taxonomists for standard genome sequencing and annotation.</title>
        <authorList>
            <consortium name="The Broad Institute Genomics Platform"/>
            <consortium name="The Broad Institute Genome Sequencing Center for Infectious Disease"/>
            <person name="Wu L."/>
            <person name="Ma J."/>
        </authorList>
    </citation>
    <scope>NUCLEOTIDE SEQUENCE [LARGE SCALE GENOMIC DNA]</scope>
    <source>
        <strain evidence="2">CCUG 62952</strain>
    </source>
</reference>
<name>A0ABW3CY01_9FLAO</name>
<accession>A0ABW3CY01</accession>
<dbReference type="RefSeq" id="WP_386404587.1">
    <property type="nucleotide sequence ID" value="NZ_JBHTJH010000004.1"/>
</dbReference>